<comment type="caution">
    <text evidence="1">The sequence shown here is derived from an EMBL/GenBank/DDBJ whole genome shotgun (WGS) entry which is preliminary data.</text>
</comment>
<proteinExistence type="predicted"/>
<keyword evidence="2" id="KW-1185">Reference proteome</keyword>
<protein>
    <submittedName>
        <fullName evidence="1">Unnamed protein product</fullName>
    </submittedName>
</protein>
<organism evidence="1 2">
    <name type="scientific">Phytophthora fragariaefolia</name>
    <dbReference type="NCBI Taxonomy" id="1490495"/>
    <lineage>
        <taxon>Eukaryota</taxon>
        <taxon>Sar</taxon>
        <taxon>Stramenopiles</taxon>
        <taxon>Oomycota</taxon>
        <taxon>Peronosporomycetes</taxon>
        <taxon>Peronosporales</taxon>
        <taxon>Peronosporaceae</taxon>
        <taxon>Phytophthora</taxon>
    </lineage>
</organism>
<evidence type="ECO:0000313" key="1">
    <source>
        <dbReference type="EMBL" id="GMF61855.1"/>
    </source>
</evidence>
<sequence>MVRSEHSSSLSSDQRVETASGDVCCSIFQTFKFPGVKSLKQVYDAVLFSMNNVEISICERLGHVTIRDDYDCADSSIYNARMVSTNNLGITTEVSGIMFSRFFDVAADFQREPCGMLVIDSVDEDERYPYFSSERVRKDVSAAFVPQPGKESLVVTLRRAAFVKLHYPPFAVSEGVWQDLQQDVARWGDITTRAIRSVLYSVP</sequence>
<dbReference type="EMBL" id="BSXT01006054">
    <property type="protein sequence ID" value="GMF61855.1"/>
    <property type="molecule type" value="Genomic_DNA"/>
</dbReference>
<accession>A0A9W6YE27</accession>
<dbReference type="OrthoDB" id="101358at2759"/>
<dbReference type="Proteomes" id="UP001165121">
    <property type="component" value="Unassembled WGS sequence"/>
</dbReference>
<evidence type="ECO:0000313" key="2">
    <source>
        <dbReference type="Proteomes" id="UP001165121"/>
    </source>
</evidence>
<reference evidence="1" key="1">
    <citation type="submission" date="2023-04" db="EMBL/GenBank/DDBJ databases">
        <title>Phytophthora fragariaefolia NBRC 109709.</title>
        <authorList>
            <person name="Ichikawa N."/>
            <person name="Sato H."/>
            <person name="Tonouchi N."/>
        </authorList>
    </citation>
    <scope>NUCLEOTIDE SEQUENCE</scope>
    <source>
        <strain evidence="1">NBRC 109709</strain>
    </source>
</reference>
<dbReference type="AlphaFoldDB" id="A0A9W6YE27"/>
<name>A0A9W6YE27_9STRA</name>
<gene>
    <name evidence="1" type="ORF">Pfra01_002694400</name>
</gene>